<evidence type="ECO:0000256" key="1">
    <source>
        <dbReference type="ARBA" id="ARBA00001974"/>
    </source>
</evidence>
<dbReference type="PANTHER" id="PTHR42784:SF1">
    <property type="entry name" value="PYRANOSE 2-OXIDASE"/>
    <property type="match status" value="1"/>
</dbReference>
<comment type="similarity">
    <text evidence="2">Belongs to the GMC oxidoreductase family.</text>
</comment>
<keyword evidence="9" id="KW-1185">Reference proteome</keyword>
<dbReference type="GO" id="GO:0016614">
    <property type="term" value="F:oxidoreductase activity, acting on CH-OH group of donors"/>
    <property type="evidence" value="ECO:0007669"/>
    <property type="project" value="InterPro"/>
</dbReference>
<organism evidence="8 9">
    <name type="scientific">Sphingomonas jatrophae</name>
    <dbReference type="NCBI Taxonomy" id="1166337"/>
    <lineage>
        <taxon>Bacteria</taxon>
        <taxon>Pseudomonadati</taxon>
        <taxon>Pseudomonadota</taxon>
        <taxon>Alphaproteobacteria</taxon>
        <taxon>Sphingomonadales</taxon>
        <taxon>Sphingomonadaceae</taxon>
        <taxon>Sphingomonas</taxon>
    </lineage>
</organism>
<dbReference type="OrthoDB" id="9798604at2"/>
<dbReference type="InterPro" id="IPR007867">
    <property type="entry name" value="GMC_OxRtase_C"/>
</dbReference>
<dbReference type="RefSeq" id="WP_093316459.1">
    <property type="nucleotide sequence ID" value="NZ_FOZG01000003.1"/>
</dbReference>
<evidence type="ECO:0000256" key="5">
    <source>
        <dbReference type="ARBA" id="ARBA00023002"/>
    </source>
</evidence>
<evidence type="ECO:0000256" key="4">
    <source>
        <dbReference type="ARBA" id="ARBA00022827"/>
    </source>
</evidence>
<dbReference type="InterPro" id="IPR006076">
    <property type="entry name" value="FAD-dep_OxRdtase"/>
</dbReference>
<name>A0A1I6M5N4_9SPHN</name>
<keyword evidence="5" id="KW-0560">Oxidoreductase</keyword>
<proteinExistence type="inferred from homology"/>
<dbReference type="Proteomes" id="UP000198824">
    <property type="component" value="Unassembled WGS sequence"/>
</dbReference>
<protein>
    <submittedName>
        <fullName evidence="8">Choline dehydrogenase</fullName>
    </submittedName>
</protein>
<evidence type="ECO:0000259" key="7">
    <source>
        <dbReference type="Pfam" id="PF05199"/>
    </source>
</evidence>
<dbReference type="Pfam" id="PF01266">
    <property type="entry name" value="DAO"/>
    <property type="match status" value="1"/>
</dbReference>
<keyword evidence="3" id="KW-0285">Flavoprotein</keyword>
<dbReference type="PANTHER" id="PTHR42784">
    <property type="entry name" value="PYRANOSE 2-OXIDASE"/>
    <property type="match status" value="1"/>
</dbReference>
<dbReference type="EMBL" id="FOZG01000003">
    <property type="protein sequence ID" value="SFS10928.1"/>
    <property type="molecule type" value="Genomic_DNA"/>
</dbReference>
<dbReference type="AlphaFoldDB" id="A0A1I6M5N4"/>
<feature type="domain" description="Glucose-methanol-choline oxidoreductase C-terminal" evidence="7">
    <location>
        <begin position="383"/>
        <end position="511"/>
    </location>
</feature>
<feature type="domain" description="FAD dependent oxidoreductase" evidence="6">
    <location>
        <begin position="16"/>
        <end position="249"/>
    </location>
</feature>
<sequence>MILDLETLGDAPPRPRVAVIGAGAVGIVLAVALARKGVPVLLCESGGRTVDPAAQALNDAVVAGRAHTGIAEGRARILGGTSTLWGGQLIAFRDIDFAPRPWLGLEGWPFGRDTLAPYYEAVATMLGLPLRSDDDAAVWSALNVSPPALGPDVEFVLTRWLKEANLARMFARELAENPNLTVLLHATATGFEASGGRIDSVTLRAPGGRELLLAADDFIVASGTIEASRLMLAAADARPGLPWAGNMWVGASFQDHLDVRVGTVHPIDKKRFHDAFDNIFLKGYKYNPKVALAAHVQAAERITNVGGVFTFESSFTEHLGNLKIFLRAMRSGGVPPNLKAMPRHFAALAKMWWPLIIRYLRDNRAFNPADLGIGLRLHVEQKPLRESRITLHPTRRDANGVPLAVLDWRLDGSELEAMARFCEVLAPVLERERFARLEVDPRVAARDPAIFAEARDTNHHCGGLRIGATAADGVVDADLRVHGTDNLHIAGAAVYPSSSFANPTFTAMALALRLADRLEA</sequence>
<accession>A0A1I6M5N4</accession>
<dbReference type="InterPro" id="IPR051473">
    <property type="entry name" value="P2Ox-like"/>
</dbReference>
<evidence type="ECO:0000259" key="6">
    <source>
        <dbReference type="Pfam" id="PF01266"/>
    </source>
</evidence>
<evidence type="ECO:0000313" key="9">
    <source>
        <dbReference type="Proteomes" id="UP000198824"/>
    </source>
</evidence>
<evidence type="ECO:0000313" key="8">
    <source>
        <dbReference type="EMBL" id="SFS10928.1"/>
    </source>
</evidence>
<dbReference type="Gene3D" id="3.50.50.60">
    <property type="entry name" value="FAD/NAD(P)-binding domain"/>
    <property type="match status" value="2"/>
</dbReference>
<reference evidence="8 9" key="1">
    <citation type="submission" date="2016-10" db="EMBL/GenBank/DDBJ databases">
        <authorList>
            <person name="de Groot N.N."/>
        </authorList>
    </citation>
    <scope>NUCLEOTIDE SEQUENCE [LARGE SCALE GENOMIC DNA]</scope>
    <source>
        <strain evidence="8 9">S5-249</strain>
    </source>
</reference>
<keyword evidence="4" id="KW-0274">FAD</keyword>
<comment type="cofactor">
    <cofactor evidence="1">
        <name>FAD</name>
        <dbReference type="ChEBI" id="CHEBI:57692"/>
    </cofactor>
</comment>
<dbReference type="STRING" id="1166337.SAMN05192580_3491"/>
<evidence type="ECO:0000256" key="3">
    <source>
        <dbReference type="ARBA" id="ARBA00022630"/>
    </source>
</evidence>
<evidence type="ECO:0000256" key="2">
    <source>
        <dbReference type="ARBA" id="ARBA00010790"/>
    </source>
</evidence>
<dbReference type="Pfam" id="PF05199">
    <property type="entry name" value="GMC_oxred_C"/>
    <property type="match status" value="1"/>
</dbReference>
<dbReference type="SUPFAM" id="SSF51905">
    <property type="entry name" value="FAD/NAD(P)-binding domain"/>
    <property type="match status" value="1"/>
</dbReference>
<gene>
    <name evidence="8" type="ORF">SAMN05192580_3491</name>
</gene>
<dbReference type="InterPro" id="IPR036188">
    <property type="entry name" value="FAD/NAD-bd_sf"/>
</dbReference>